<accession>A0A9W8H792</accession>
<dbReference type="Proteomes" id="UP001140172">
    <property type="component" value="Unassembled WGS sequence"/>
</dbReference>
<evidence type="ECO:0000256" key="2">
    <source>
        <dbReference type="SAM" id="SignalP"/>
    </source>
</evidence>
<comment type="caution">
    <text evidence="3">The sequence shown here is derived from an EMBL/GenBank/DDBJ whole genome shotgun (WGS) entry which is preliminary data.</text>
</comment>
<organism evidence="3 4">
    <name type="scientific">Coemansia interrupta</name>
    <dbReference type="NCBI Taxonomy" id="1126814"/>
    <lineage>
        <taxon>Eukaryota</taxon>
        <taxon>Fungi</taxon>
        <taxon>Fungi incertae sedis</taxon>
        <taxon>Zoopagomycota</taxon>
        <taxon>Kickxellomycotina</taxon>
        <taxon>Kickxellomycetes</taxon>
        <taxon>Kickxellales</taxon>
        <taxon>Kickxellaceae</taxon>
        <taxon>Coemansia</taxon>
    </lineage>
</organism>
<feature type="signal peptide" evidence="2">
    <location>
        <begin position="1"/>
        <end position="17"/>
    </location>
</feature>
<gene>
    <name evidence="3" type="ORF">GGI15_003814</name>
</gene>
<evidence type="ECO:0000256" key="1">
    <source>
        <dbReference type="SAM" id="MobiDB-lite"/>
    </source>
</evidence>
<sequence length="141" mass="14405">MKFAFALAAALATVVVADNADAISQISAHWEDIASVINEDLPALKAVNPSIYEAATSVIGGTELTAAYNEELVQQVATGIAPAIMNPVLSRAGVTGVTLDGNPLPTDGGASEESTDASSDAESTEASTDAESTDAHYWLLP</sequence>
<dbReference type="EMBL" id="JANBUM010000289">
    <property type="protein sequence ID" value="KAJ2779623.1"/>
    <property type="molecule type" value="Genomic_DNA"/>
</dbReference>
<evidence type="ECO:0000313" key="3">
    <source>
        <dbReference type="EMBL" id="KAJ2779623.1"/>
    </source>
</evidence>
<dbReference type="AlphaFoldDB" id="A0A9W8H792"/>
<feature type="chain" id="PRO_5040994357" evidence="2">
    <location>
        <begin position="18"/>
        <end position="141"/>
    </location>
</feature>
<feature type="region of interest" description="Disordered" evidence="1">
    <location>
        <begin position="96"/>
        <end position="141"/>
    </location>
</feature>
<proteinExistence type="predicted"/>
<reference evidence="3" key="1">
    <citation type="submission" date="2022-07" db="EMBL/GenBank/DDBJ databases">
        <title>Phylogenomic reconstructions and comparative analyses of Kickxellomycotina fungi.</title>
        <authorList>
            <person name="Reynolds N.K."/>
            <person name="Stajich J.E."/>
            <person name="Barry K."/>
            <person name="Grigoriev I.V."/>
            <person name="Crous P."/>
            <person name="Smith M.E."/>
        </authorList>
    </citation>
    <scope>NUCLEOTIDE SEQUENCE</scope>
    <source>
        <strain evidence="3">BCRC 34489</strain>
    </source>
</reference>
<feature type="compositionally biased region" description="Low complexity" evidence="1">
    <location>
        <begin position="116"/>
        <end position="130"/>
    </location>
</feature>
<protein>
    <submittedName>
        <fullName evidence="3">Uncharacterized protein</fullName>
    </submittedName>
</protein>
<evidence type="ECO:0000313" key="4">
    <source>
        <dbReference type="Proteomes" id="UP001140172"/>
    </source>
</evidence>
<dbReference type="OrthoDB" id="5589637at2759"/>
<name>A0A9W8H792_9FUNG</name>
<keyword evidence="4" id="KW-1185">Reference proteome</keyword>
<keyword evidence="2" id="KW-0732">Signal</keyword>